<sequence>AKHLPFLFRSRDCKDYQQYYHKSPATLRVFKASVFGIVPLWDIKETPQSDHSQDSLAGALPRSGTFRDRRPFPSSRDRQVPAWLPTHPPHITPGLHALAVEIPMKSRNTEASKLPKER</sequence>
<protein>
    <submittedName>
        <fullName evidence="2">Uncharacterized protein</fullName>
    </submittedName>
</protein>
<reference evidence="2" key="3">
    <citation type="submission" date="2025-09" db="UniProtKB">
        <authorList>
            <consortium name="Ensembl"/>
        </authorList>
    </citation>
    <scope>IDENTIFICATION</scope>
</reference>
<dbReference type="Ensembl" id="ENSCMUT00000016134.2">
    <property type="protein sequence ID" value="ENSCMUP00000015011.1"/>
    <property type="gene ID" value="ENSCMUG00000009377.2"/>
</dbReference>
<evidence type="ECO:0000256" key="1">
    <source>
        <dbReference type="SAM" id="MobiDB-lite"/>
    </source>
</evidence>
<reference evidence="3" key="1">
    <citation type="submission" date="2019-10" db="EMBL/GenBank/DDBJ databases">
        <title>Corvus moneduloides (New Caledonian crow) genome, bCorMon1, primary haplotype.</title>
        <authorList>
            <person name="Rutz C."/>
            <person name="Fungtammasan C."/>
            <person name="Mountcastle J."/>
            <person name="Formenti G."/>
            <person name="Chow W."/>
            <person name="Howe K."/>
            <person name="Steele M.P."/>
            <person name="Fernandes J."/>
            <person name="Gilbert M.T.P."/>
            <person name="Fedrigo O."/>
            <person name="Jarvis E.D."/>
            <person name="Gemmell N."/>
        </authorList>
    </citation>
    <scope>NUCLEOTIDE SEQUENCE [LARGE SCALE GENOMIC DNA]</scope>
</reference>
<proteinExistence type="predicted"/>
<dbReference type="Proteomes" id="UP000694553">
    <property type="component" value="Unassembled WGS sequence"/>
</dbReference>
<dbReference type="AlphaFoldDB" id="A0A8C3E1N8"/>
<keyword evidence="3" id="KW-1185">Reference proteome</keyword>
<organism evidence="2 3">
    <name type="scientific">Corvus moneduloides</name>
    <name type="common">New Caledonian crow</name>
    <dbReference type="NCBI Taxonomy" id="1196302"/>
    <lineage>
        <taxon>Eukaryota</taxon>
        <taxon>Metazoa</taxon>
        <taxon>Chordata</taxon>
        <taxon>Craniata</taxon>
        <taxon>Vertebrata</taxon>
        <taxon>Euteleostomi</taxon>
        <taxon>Archelosauria</taxon>
        <taxon>Archosauria</taxon>
        <taxon>Dinosauria</taxon>
        <taxon>Saurischia</taxon>
        <taxon>Theropoda</taxon>
        <taxon>Coelurosauria</taxon>
        <taxon>Aves</taxon>
        <taxon>Neognathae</taxon>
        <taxon>Neoaves</taxon>
        <taxon>Telluraves</taxon>
        <taxon>Australaves</taxon>
        <taxon>Passeriformes</taxon>
        <taxon>Corvoidea</taxon>
        <taxon>Corvidae</taxon>
        <taxon>Corvus</taxon>
    </lineage>
</organism>
<feature type="region of interest" description="Disordered" evidence="1">
    <location>
        <begin position="47"/>
        <end position="99"/>
    </location>
</feature>
<name>A0A8C3E1N8_CORMO</name>
<accession>A0A8C3E1N8</accession>
<evidence type="ECO:0000313" key="2">
    <source>
        <dbReference type="Ensembl" id="ENSCMUP00000015011.1"/>
    </source>
</evidence>
<feature type="compositionally biased region" description="Basic and acidic residues" evidence="1">
    <location>
        <begin position="65"/>
        <end position="79"/>
    </location>
</feature>
<evidence type="ECO:0000313" key="3">
    <source>
        <dbReference type="Proteomes" id="UP000694553"/>
    </source>
</evidence>
<reference evidence="2" key="2">
    <citation type="submission" date="2025-08" db="UniProtKB">
        <authorList>
            <consortium name="Ensembl"/>
        </authorList>
    </citation>
    <scope>IDENTIFICATION</scope>
</reference>